<keyword evidence="3" id="KW-1185">Reference proteome</keyword>
<feature type="coiled-coil region" evidence="1">
    <location>
        <begin position="69"/>
        <end position="96"/>
    </location>
</feature>
<dbReference type="Proteomes" id="UP000199452">
    <property type="component" value="Unassembled WGS sequence"/>
</dbReference>
<proteinExistence type="predicted"/>
<reference evidence="2 3" key="1">
    <citation type="submission" date="2016-09" db="EMBL/GenBank/DDBJ databases">
        <authorList>
            <person name="Capua I."/>
            <person name="De Benedictis P."/>
            <person name="Joannis T."/>
            <person name="Lombin L.H."/>
            <person name="Cattoli G."/>
        </authorList>
    </citation>
    <scope>NUCLEOTIDE SEQUENCE [LARGE SCALE GENOMIC DNA]</scope>
    <source>
        <strain evidence="2 3">A7P-90m</strain>
    </source>
</reference>
<dbReference type="AlphaFoldDB" id="A0A1G6QRA9"/>
<name>A0A1G6QRA9_9BACT</name>
<dbReference type="OrthoDB" id="1494789at2"/>
<evidence type="ECO:0000313" key="3">
    <source>
        <dbReference type="Proteomes" id="UP000199452"/>
    </source>
</evidence>
<dbReference type="Gene3D" id="1.10.1660.10">
    <property type="match status" value="1"/>
</dbReference>
<keyword evidence="1" id="KW-0175">Coiled coil</keyword>
<organism evidence="2 3">
    <name type="scientific">Williamwhitmania taraxaci</name>
    <dbReference type="NCBI Taxonomy" id="1640674"/>
    <lineage>
        <taxon>Bacteria</taxon>
        <taxon>Pseudomonadati</taxon>
        <taxon>Bacteroidota</taxon>
        <taxon>Bacteroidia</taxon>
        <taxon>Bacteroidales</taxon>
        <taxon>Williamwhitmaniaceae</taxon>
        <taxon>Williamwhitmania</taxon>
    </lineage>
</organism>
<dbReference type="RefSeq" id="WP_092440103.1">
    <property type="nucleotide sequence ID" value="NZ_FMYP01000064.1"/>
</dbReference>
<accession>A0A1G6QRA9</accession>
<sequence>MKKLIPADEFCASHNVEISFIGLLQETGLIEITTIQETGYIHVSQLEQIEKIIRLYYELDINLEGIDTITHLLQRIVDMQDEITTLKNRLRLYENL</sequence>
<evidence type="ECO:0000256" key="1">
    <source>
        <dbReference type="SAM" id="Coils"/>
    </source>
</evidence>
<dbReference type="EMBL" id="FMYP01000064">
    <property type="protein sequence ID" value="SDC94237.1"/>
    <property type="molecule type" value="Genomic_DNA"/>
</dbReference>
<dbReference type="Pfam" id="PF13591">
    <property type="entry name" value="MerR_2"/>
    <property type="match status" value="1"/>
</dbReference>
<dbReference type="STRING" id="1640674.SAMN05216323_106410"/>
<gene>
    <name evidence="2" type="ORF">SAMN05216323_106410</name>
</gene>
<evidence type="ECO:0000313" key="2">
    <source>
        <dbReference type="EMBL" id="SDC94237.1"/>
    </source>
</evidence>
<protein>
    <submittedName>
        <fullName evidence="2">MerR HTH family regulatory protein</fullName>
    </submittedName>
</protein>